<keyword evidence="9" id="KW-1185">Reference proteome</keyword>
<evidence type="ECO:0000259" key="7">
    <source>
        <dbReference type="PROSITE" id="PS51879"/>
    </source>
</evidence>
<evidence type="ECO:0000256" key="4">
    <source>
        <dbReference type="ARBA" id="ARBA00023242"/>
    </source>
</evidence>
<evidence type="ECO:0000256" key="2">
    <source>
        <dbReference type="ARBA" id="ARBA00022473"/>
    </source>
</evidence>
<evidence type="ECO:0008006" key="10">
    <source>
        <dbReference type="Google" id="ProtNLM"/>
    </source>
</evidence>
<dbReference type="PROSITE" id="PS51059">
    <property type="entry name" value="PARP_CATALYTIC"/>
    <property type="match status" value="1"/>
</dbReference>
<dbReference type="InterPro" id="IPR044964">
    <property type="entry name" value="RCD1/SRO1-5"/>
</dbReference>
<evidence type="ECO:0000256" key="1">
    <source>
        <dbReference type="ARBA" id="ARBA00004123"/>
    </source>
</evidence>
<dbReference type="SUPFAM" id="SSF56399">
    <property type="entry name" value="ADP-ribosylation"/>
    <property type="match status" value="1"/>
</dbReference>
<feature type="region of interest" description="Disordered" evidence="5">
    <location>
        <begin position="1"/>
        <end position="61"/>
    </location>
</feature>
<accession>A0ABD3CG18</accession>
<evidence type="ECO:0000313" key="8">
    <source>
        <dbReference type="EMBL" id="KAL3628820.1"/>
    </source>
</evidence>
<reference evidence="9" key="1">
    <citation type="journal article" date="2024" name="IScience">
        <title>Strigolactones Initiate the Formation of Haustorium-like Structures in Castilleja.</title>
        <authorList>
            <person name="Buerger M."/>
            <person name="Peterson D."/>
            <person name="Chory J."/>
        </authorList>
    </citation>
    <scope>NUCLEOTIDE SEQUENCE [LARGE SCALE GENOMIC DNA]</scope>
</reference>
<feature type="compositionally biased region" description="Basic and acidic residues" evidence="5">
    <location>
        <begin position="16"/>
        <end position="27"/>
    </location>
</feature>
<organism evidence="8 9">
    <name type="scientific">Castilleja foliolosa</name>
    <dbReference type="NCBI Taxonomy" id="1961234"/>
    <lineage>
        <taxon>Eukaryota</taxon>
        <taxon>Viridiplantae</taxon>
        <taxon>Streptophyta</taxon>
        <taxon>Embryophyta</taxon>
        <taxon>Tracheophyta</taxon>
        <taxon>Spermatophyta</taxon>
        <taxon>Magnoliopsida</taxon>
        <taxon>eudicotyledons</taxon>
        <taxon>Gunneridae</taxon>
        <taxon>Pentapetalae</taxon>
        <taxon>asterids</taxon>
        <taxon>lamiids</taxon>
        <taxon>Lamiales</taxon>
        <taxon>Orobanchaceae</taxon>
        <taxon>Pedicularideae</taxon>
        <taxon>Castillejinae</taxon>
        <taxon>Castilleja</taxon>
    </lineage>
</organism>
<dbReference type="PANTHER" id="PTHR32263">
    <property type="entry name" value="INACTIVE POLY [ADP-RIBOSE] POLYMERASE SRO4-RELATED"/>
    <property type="match status" value="1"/>
</dbReference>
<dbReference type="Pfam" id="PF12174">
    <property type="entry name" value="RST"/>
    <property type="match status" value="1"/>
</dbReference>
<dbReference type="EMBL" id="JAVIJP010000036">
    <property type="protein sequence ID" value="KAL3628820.1"/>
    <property type="molecule type" value="Genomic_DNA"/>
</dbReference>
<keyword evidence="4" id="KW-0539">Nucleus</keyword>
<dbReference type="Proteomes" id="UP001632038">
    <property type="component" value="Unassembled WGS sequence"/>
</dbReference>
<proteinExistence type="predicted"/>
<dbReference type="InterPro" id="IPR022003">
    <property type="entry name" value="RST"/>
</dbReference>
<evidence type="ECO:0000256" key="5">
    <source>
        <dbReference type="SAM" id="MobiDB-lite"/>
    </source>
</evidence>
<feature type="compositionally biased region" description="Low complexity" evidence="5">
    <location>
        <begin position="1"/>
        <end position="15"/>
    </location>
</feature>
<gene>
    <name evidence="8" type="ORF">CASFOL_027866</name>
</gene>
<dbReference type="PROSITE" id="PS51879">
    <property type="entry name" value="RST"/>
    <property type="match status" value="1"/>
</dbReference>
<comment type="subcellular location">
    <subcellularLocation>
        <location evidence="1">Nucleus</location>
    </subcellularLocation>
</comment>
<dbReference type="Gene3D" id="3.90.228.10">
    <property type="match status" value="1"/>
</dbReference>
<dbReference type="PANTHER" id="PTHR32263:SF12">
    <property type="entry name" value="INACTIVE POLY [ADP-RIBOSE] POLYMERASE SRO4-RELATED"/>
    <property type="match status" value="1"/>
</dbReference>
<sequence>MDQSSNLPSLSLSLSDFEKPQSSESKKNPLTLFDDLLDNPETSHQLPNTNTNPLNPLPVSAPAQKVSTKKYKLIKRNLDSSLNRYGLEAEINSIVRVGYLSALGETKLESFDVYMEGVKMMCGGDANVKRGWYGASKSEIYGVLASGFDYPRNHGVYGHGVYLSATKHPIESLQSSPSDDVGIRYFLVCRLILGKVEVVNPFSGQNNPSSDSFHSGVDNLTHPKKYIIWAANMNTHILPEYLVSFRTYSHVTGFLNILEPYQISMPMAVMINSLSFCLPAQSLLLVVNYYDDYMERRLNTMEFMEKLRQILGDRLLTALLKSYTQNNGHIGETSGQQTQQLLV</sequence>
<feature type="domain" description="PARP catalytic" evidence="6">
    <location>
        <begin position="57"/>
        <end position="266"/>
    </location>
</feature>
<protein>
    <recommendedName>
        <fullName evidence="10">Poly [ADP-ribose] polymerase</fullName>
    </recommendedName>
</protein>
<name>A0ABD3CG18_9LAMI</name>
<evidence type="ECO:0000313" key="9">
    <source>
        <dbReference type="Proteomes" id="UP001632038"/>
    </source>
</evidence>
<keyword evidence="2" id="KW-0217">Developmental protein</keyword>
<dbReference type="AlphaFoldDB" id="A0ABD3CG18"/>
<evidence type="ECO:0000259" key="6">
    <source>
        <dbReference type="PROSITE" id="PS51059"/>
    </source>
</evidence>
<evidence type="ECO:0000256" key="3">
    <source>
        <dbReference type="ARBA" id="ARBA00023016"/>
    </source>
</evidence>
<keyword evidence="3" id="KW-0346">Stress response</keyword>
<feature type="domain" description="RST" evidence="7">
    <location>
        <begin position="258"/>
        <end position="329"/>
    </location>
</feature>
<dbReference type="InterPro" id="IPR012317">
    <property type="entry name" value="Poly(ADP-ribose)pol_cat_dom"/>
</dbReference>
<dbReference type="GO" id="GO:0005634">
    <property type="term" value="C:nucleus"/>
    <property type="evidence" value="ECO:0007669"/>
    <property type="project" value="UniProtKB-SubCell"/>
</dbReference>
<feature type="compositionally biased region" description="Low complexity" evidence="5">
    <location>
        <begin position="46"/>
        <end position="58"/>
    </location>
</feature>
<comment type="caution">
    <text evidence="8">The sequence shown here is derived from an EMBL/GenBank/DDBJ whole genome shotgun (WGS) entry which is preliminary data.</text>
</comment>